<dbReference type="EMBL" id="WJIE01000022">
    <property type="protein sequence ID" value="MRG97859.1"/>
    <property type="molecule type" value="Genomic_DNA"/>
</dbReference>
<evidence type="ECO:0000313" key="1">
    <source>
        <dbReference type="EMBL" id="MRG97859.1"/>
    </source>
</evidence>
<protein>
    <submittedName>
        <fullName evidence="1">Uncharacterized protein</fullName>
    </submittedName>
</protein>
<proteinExistence type="predicted"/>
<dbReference type="RefSeq" id="WP_153824638.1">
    <property type="nucleotide sequence ID" value="NZ_WJIE01000022.1"/>
</dbReference>
<reference evidence="1 2" key="1">
    <citation type="submission" date="2019-10" db="EMBL/GenBank/DDBJ databases">
        <title>A soil myxobacterium in the family Polyangiaceae.</title>
        <authorList>
            <person name="Li Y."/>
            <person name="Wang J."/>
        </authorList>
    </citation>
    <scope>NUCLEOTIDE SEQUENCE [LARGE SCALE GENOMIC DNA]</scope>
    <source>
        <strain evidence="1 2">DSM 14734</strain>
    </source>
</reference>
<accession>A0A6N7Q1D2</accession>
<dbReference type="OrthoDB" id="5511458at2"/>
<comment type="caution">
    <text evidence="1">The sequence shown here is derived from an EMBL/GenBank/DDBJ whole genome shotgun (WGS) entry which is preliminary data.</text>
</comment>
<keyword evidence="2" id="KW-1185">Reference proteome</keyword>
<organism evidence="1 2">
    <name type="scientific">Polyangium spumosum</name>
    <dbReference type="NCBI Taxonomy" id="889282"/>
    <lineage>
        <taxon>Bacteria</taxon>
        <taxon>Pseudomonadati</taxon>
        <taxon>Myxococcota</taxon>
        <taxon>Polyangia</taxon>
        <taxon>Polyangiales</taxon>
        <taxon>Polyangiaceae</taxon>
        <taxon>Polyangium</taxon>
    </lineage>
</organism>
<evidence type="ECO:0000313" key="2">
    <source>
        <dbReference type="Proteomes" id="UP000440224"/>
    </source>
</evidence>
<sequence length="147" mass="16828">MDKKTAEELLAISMDCSRETNESMRRVMERCDEETFKIYRGHGGRIMGYLFTEVIAPIQSEHLELAPPDFKPMQVVERPRLRLTKETQDELIASLNQLHERIEAMAGFVRENSDAVEAAAYRGRIHEVLVHICEAMACVLAAHVEEK</sequence>
<dbReference type="Proteomes" id="UP000440224">
    <property type="component" value="Unassembled WGS sequence"/>
</dbReference>
<dbReference type="AlphaFoldDB" id="A0A6N7Q1D2"/>
<name>A0A6N7Q1D2_9BACT</name>
<gene>
    <name evidence="1" type="ORF">GF068_38955</name>
</gene>